<dbReference type="Gene3D" id="3.10.200.10">
    <property type="entry name" value="Alpha carbonic anhydrase"/>
    <property type="match status" value="1"/>
</dbReference>
<dbReference type="SUPFAM" id="SSF51069">
    <property type="entry name" value="Carbonic anhydrase"/>
    <property type="match status" value="1"/>
</dbReference>
<comment type="cofactor">
    <cofactor evidence="1 12">
        <name>Zn(2+)</name>
        <dbReference type="ChEBI" id="CHEBI:29105"/>
    </cofactor>
</comment>
<dbReference type="InterPro" id="IPR001148">
    <property type="entry name" value="CA_dom"/>
</dbReference>
<dbReference type="InterPro" id="IPR018338">
    <property type="entry name" value="Carbonic_anhydrase_a-class_CS"/>
</dbReference>
<evidence type="ECO:0000256" key="6">
    <source>
        <dbReference type="ARBA" id="ARBA00022723"/>
    </source>
</evidence>
<dbReference type="GO" id="GO:0008270">
    <property type="term" value="F:zinc ion binding"/>
    <property type="evidence" value="ECO:0007669"/>
    <property type="project" value="UniProtKB-UniRule"/>
</dbReference>
<dbReference type="EMBL" id="AWWV01012418">
    <property type="protein sequence ID" value="OMO67407.1"/>
    <property type="molecule type" value="Genomic_DNA"/>
</dbReference>
<dbReference type="SMART" id="SM01057">
    <property type="entry name" value="Carb_anhydrase"/>
    <property type="match status" value="1"/>
</dbReference>
<sequence length="275" mass="31241">MAKLPTQLLAIIFFIVLVLYSCPARSQEVEDESEFEYHENHGKGPSKWGELHPNWTSCGNGRMQSPIDMSNERVQIVSHLGRLKRSYRPANSTLKNRGHDMMLSWEGEEAGAIEINGTVYVLQQCHWHSPSEHTINGRRYDLELHLVHVSADGKIAVIGIMYKIGRPDSFLSSLVEHLTAITDITEGEKVVGMINPKDIKIGSRKYYRYIGSLTIPPCTENVIWSIVRKVRTVTREQVRLLRVAVHDSSDTNARPLQAINQRSVQLFRPADDEEN</sequence>
<feature type="signal peptide" evidence="12">
    <location>
        <begin position="1"/>
        <end position="26"/>
    </location>
</feature>
<dbReference type="GO" id="GO:0006730">
    <property type="term" value="P:one-carbon metabolic process"/>
    <property type="evidence" value="ECO:0007669"/>
    <property type="project" value="TreeGrafter"/>
</dbReference>
<dbReference type="InterPro" id="IPR023561">
    <property type="entry name" value="Carbonic_anhydrase_a-class"/>
</dbReference>
<comment type="similarity">
    <text evidence="12">Belongs to the alpha-carbonic anhydrase family.</text>
</comment>
<dbReference type="GO" id="GO:0009570">
    <property type="term" value="C:chloroplast stroma"/>
    <property type="evidence" value="ECO:0007669"/>
    <property type="project" value="UniProtKB-SubCell"/>
</dbReference>
<keyword evidence="15" id="KW-1185">Reference proteome</keyword>
<dbReference type="Pfam" id="PF00194">
    <property type="entry name" value="Carb_anhydrase"/>
    <property type="match status" value="1"/>
</dbReference>
<evidence type="ECO:0000256" key="3">
    <source>
        <dbReference type="ARBA" id="ARBA00004470"/>
    </source>
</evidence>
<dbReference type="Gramene" id="OMO67407">
    <property type="protein sequence ID" value="OMO67407"/>
    <property type="gene ID" value="CCACVL1_20540"/>
</dbReference>
<proteinExistence type="inferred from homology"/>
<dbReference type="EC" id="4.2.1.1" evidence="5 12"/>
<dbReference type="PROSITE" id="PS51144">
    <property type="entry name" value="ALPHA_CA_2"/>
    <property type="match status" value="1"/>
</dbReference>
<name>A0A1R3HAR2_COCAP</name>
<evidence type="ECO:0000313" key="14">
    <source>
        <dbReference type="EMBL" id="OMO67407.1"/>
    </source>
</evidence>
<evidence type="ECO:0000256" key="12">
    <source>
        <dbReference type="RuleBase" id="RU367011"/>
    </source>
</evidence>
<evidence type="ECO:0000256" key="5">
    <source>
        <dbReference type="ARBA" id="ARBA00012925"/>
    </source>
</evidence>
<reference evidence="14 15" key="1">
    <citation type="submission" date="2013-09" db="EMBL/GenBank/DDBJ databases">
        <title>Corchorus capsularis genome sequencing.</title>
        <authorList>
            <person name="Alam M."/>
            <person name="Haque M.S."/>
            <person name="Islam M.S."/>
            <person name="Emdad E.M."/>
            <person name="Islam M.M."/>
            <person name="Ahmed B."/>
            <person name="Halim A."/>
            <person name="Hossen Q.M.M."/>
            <person name="Hossain M.Z."/>
            <person name="Ahmed R."/>
            <person name="Khan M.M."/>
            <person name="Islam R."/>
            <person name="Rashid M.M."/>
            <person name="Khan S.A."/>
            <person name="Rahman M.S."/>
            <person name="Alam M."/>
        </authorList>
    </citation>
    <scope>NUCLEOTIDE SEQUENCE [LARGE SCALE GENOMIC DNA]</scope>
    <source>
        <strain evidence="15">cv. CVL-1</strain>
        <tissue evidence="14">Whole seedling</tissue>
    </source>
</reference>
<dbReference type="GO" id="GO:0004089">
    <property type="term" value="F:carbonate dehydratase activity"/>
    <property type="evidence" value="ECO:0007669"/>
    <property type="project" value="UniProtKB-UniRule"/>
</dbReference>
<comment type="catalytic activity">
    <reaction evidence="11 12">
        <text>hydrogencarbonate + H(+) = CO2 + H2O</text>
        <dbReference type="Rhea" id="RHEA:10748"/>
        <dbReference type="ChEBI" id="CHEBI:15377"/>
        <dbReference type="ChEBI" id="CHEBI:15378"/>
        <dbReference type="ChEBI" id="CHEBI:16526"/>
        <dbReference type="ChEBI" id="CHEBI:17544"/>
        <dbReference type="EC" id="4.2.1.1"/>
    </reaction>
</comment>
<dbReference type="PROSITE" id="PS51257">
    <property type="entry name" value="PROKAR_LIPOPROTEIN"/>
    <property type="match status" value="1"/>
</dbReference>
<gene>
    <name evidence="14" type="ORF">CCACVL1_20540</name>
</gene>
<protein>
    <recommendedName>
        <fullName evidence="5 12">Carbonic anhydrase</fullName>
        <ecNumber evidence="5 12">4.2.1.1</ecNumber>
    </recommendedName>
</protein>
<dbReference type="OMA" id="HKNQNAC"/>
<dbReference type="PANTHER" id="PTHR18952">
    <property type="entry name" value="CARBONIC ANHYDRASE"/>
    <property type="match status" value="1"/>
</dbReference>
<evidence type="ECO:0000256" key="8">
    <source>
        <dbReference type="ARBA" id="ARBA00022833"/>
    </source>
</evidence>
<evidence type="ECO:0000256" key="1">
    <source>
        <dbReference type="ARBA" id="ARBA00001947"/>
    </source>
</evidence>
<dbReference type="OrthoDB" id="429145at2759"/>
<dbReference type="FunFam" id="3.10.200.10:FF:000007">
    <property type="entry name" value="Alpha carbonic anhydrase 3"/>
    <property type="match status" value="1"/>
</dbReference>
<keyword evidence="10 12" id="KW-0456">Lyase</keyword>
<dbReference type="STRING" id="210143.A0A1R3HAR2"/>
<keyword evidence="7 12" id="KW-0732">Signal</keyword>
<comment type="similarity">
    <text evidence="4">Belongs to the alpha-class carbonic anhydrase family.</text>
</comment>
<dbReference type="InterPro" id="IPR041891">
    <property type="entry name" value="Alpha_CA_prokaryot-like"/>
</dbReference>
<comment type="subcellular location">
    <subcellularLocation>
        <location evidence="3">Plastid</location>
        <location evidence="3">Chloroplast stroma</location>
    </subcellularLocation>
</comment>
<keyword evidence="6 12" id="KW-0479">Metal-binding</keyword>
<feature type="chain" id="PRO_5025075425" description="Carbonic anhydrase" evidence="12">
    <location>
        <begin position="27"/>
        <end position="275"/>
    </location>
</feature>
<feature type="domain" description="Alpha-carbonic anhydrase" evidence="13">
    <location>
        <begin position="33"/>
        <end position="268"/>
    </location>
</feature>
<evidence type="ECO:0000259" key="13">
    <source>
        <dbReference type="PROSITE" id="PS51144"/>
    </source>
</evidence>
<comment type="caution">
    <text evidence="14">The sequence shown here is derived from an EMBL/GenBank/DDBJ whole genome shotgun (WGS) entry which is preliminary data.</text>
</comment>
<dbReference type="Proteomes" id="UP000188268">
    <property type="component" value="Unassembled WGS sequence"/>
</dbReference>
<dbReference type="InterPro" id="IPR036398">
    <property type="entry name" value="CA_dom_sf"/>
</dbReference>
<accession>A0A1R3HAR2</accession>
<evidence type="ECO:0000256" key="2">
    <source>
        <dbReference type="ARBA" id="ARBA00002904"/>
    </source>
</evidence>
<comment type="function">
    <text evidence="2 12">Reversible hydration of carbon dioxide.</text>
</comment>
<organism evidence="14 15">
    <name type="scientific">Corchorus capsularis</name>
    <name type="common">Jute</name>
    <dbReference type="NCBI Taxonomy" id="210143"/>
    <lineage>
        <taxon>Eukaryota</taxon>
        <taxon>Viridiplantae</taxon>
        <taxon>Streptophyta</taxon>
        <taxon>Embryophyta</taxon>
        <taxon>Tracheophyta</taxon>
        <taxon>Spermatophyta</taxon>
        <taxon>Magnoliopsida</taxon>
        <taxon>eudicotyledons</taxon>
        <taxon>Gunneridae</taxon>
        <taxon>Pentapetalae</taxon>
        <taxon>rosids</taxon>
        <taxon>malvids</taxon>
        <taxon>Malvales</taxon>
        <taxon>Malvaceae</taxon>
        <taxon>Grewioideae</taxon>
        <taxon>Apeibeae</taxon>
        <taxon>Corchorus</taxon>
    </lineage>
</organism>
<evidence type="ECO:0000256" key="10">
    <source>
        <dbReference type="ARBA" id="ARBA00023239"/>
    </source>
</evidence>
<evidence type="ECO:0000313" key="15">
    <source>
        <dbReference type="Proteomes" id="UP000188268"/>
    </source>
</evidence>
<dbReference type="AlphaFoldDB" id="A0A1R3HAR2"/>
<evidence type="ECO:0000256" key="11">
    <source>
        <dbReference type="ARBA" id="ARBA00048348"/>
    </source>
</evidence>
<evidence type="ECO:0000256" key="7">
    <source>
        <dbReference type="ARBA" id="ARBA00022729"/>
    </source>
</evidence>
<dbReference type="PROSITE" id="PS00162">
    <property type="entry name" value="ALPHA_CA_1"/>
    <property type="match status" value="1"/>
</dbReference>
<evidence type="ECO:0000256" key="9">
    <source>
        <dbReference type="ARBA" id="ARBA00023180"/>
    </source>
</evidence>
<dbReference type="PANTHER" id="PTHR18952:SF208">
    <property type="entry name" value="CARBONIC ANHYDRASE XA-RELATED"/>
    <property type="match status" value="1"/>
</dbReference>
<keyword evidence="8 12" id="KW-0862">Zinc</keyword>
<evidence type="ECO:0000256" key="4">
    <source>
        <dbReference type="ARBA" id="ARBA00006365"/>
    </source>
</evidence>
<dbReference type="CDD" id="cd03124">
    <property type="entry name" value="alpha_CA_prokaryotic_like"/>
    <property type="match status" value="1"/>
</dbReference>
<keyword evidence="9" id="KW-0325">Glycoprotein</keyword>